<evidence type="ECO:0000256" key="1">
    <source>
        <dbReference type="SAM" id="SignalP"/>
    </source>
</evidence>
<dbReference type="EMBL" id="CH473981">
    <property type="protein sequence ID" value="EDL89864.1"/>
    <property type="molecule type" value="Genomic_DNA"/>
</dbReference>
<evidence type="ECO:0000313" key="3">
    <source>
        <dbReference type="Proteomes" id="UP000234681"/>
    </source>
</evidence>
<keyword evidence="1" id="KW-0732">Signal</keyword>
<organism evidence="2 3">
    <name type="scientific">Rattus norvegicus</name>
    <name type="common">Rat</name>
    <dbReference type="NCBI Taxonomy" id="10116"/>
    <lineage>
        <taxon>Eukaryota</taxon>
        <taxon>Metazoa</taxon>
        <taxon>Chordata</taxon>
        <taxon>Craniata</taxon>
        <taxon>Vertebrata</taxon>
        <taxon>Euteleostomi</taxon>
        <taxon>Mammalia</taxon>
        <taxon>Eutheria</taxon>
        <taxon>Euarchontoglires</taxon>
        <taxon>Glires</taxon>
        <taxon>Rodentia</taxon>
        <taxon>Myomorpha</taxon>
        <taxon>Muroidea</taxon>
        <taxon>Muridae</taxon>
        <taxon>Murinae</taxon>
        <taxon>Rattus</taxon>
    </lineage>
</organism>
<proteinExistence type="predicted"/>
<sequence length="72" mass="8244">MWLCSSLWFPLTDLSRAVEEKSDRHADRCYYTRKGLSLCWTFECYLANPSCLPVCPPSHLSCALHLHVLSPS</sequence>
<feature type="signal peptide" evidence="1">
    <location>
        <begin position="1"/>
        <end position="17"/>
    </location>
</feature>
<dbReference type="Proteomes" id="UP000234681">
    <property type="component" value="Chromosome 14"/>
</dbReference>
<dbReference type="AlphaFoldDB" id="A6JCU2"/>
<evidence type="ECO:0000313" key="2">
    <source>
        <dbReference type="EMBL" id="EDL89864.1"/>
    </source>
</evidence>
<name>A6JCU2_RAT</name>
<protein>
    <submittedName>
        <fullName evidence="2">Latrophilin 3, isoform CRA_i</fullName>
    </submittedName>
</protein>
<accession>A6JCU2</accession>
<reference evidence="3" key="1">
    <citation type="submission" date="2005-09" db="EMBL/GenBank/DDBJ databases">
        <authorList>
            <person name="Mural R.J."/>
            <person name="Li P.W."/>
            <person name="Adams M.D."/>
            <person name="Amanatides P.G."/>
            <person name="Baden-Tillson H."/>
            <person name="Barnstead M."/>
            <person name="Chin S.H."/>
            <person name="Dew I."/>
            <person name="Evans C.A."/>
            <person name="Ferriera S."/>
            <person name="Flanigan M."/>
            <person name="Fosler C."/>
            <person name="Glodek A."/>
            <person name="Gu Z."/>
            <person name="Holt R.A."/>
            <person name="Jennings D."/>
            <person name="Kraft C.L."/>
            <person name="Lu F."/>
            <person name="Nguyen T."/>
            <person name="Nusskern D.R."/>
            <person name="Pfannkoch C.M."/>
            <person name="Sitter C."/>
            <person name="Sutton G.G."/>
            <person name="Venter J.C."/>
            <person name="Wang Z."/>
            <person name="Woodage T."/>
            <person name="Zheng X.H."/>
            <person name="Zhong F."/>
        </authorList>
    </citation>
    <scope>NUCLEOTIDE SEQUENCE [LARGE SCALE GENOMIC DNA]</scope>
    <source>
        <strain>BN</strain>
        <strain evidence="3">Sprague-Dawley</strain>
    </source>
</reference>
<gene>
    <name evidence="2" type="primary">Lphn3</name>
    <name evidence="2" type="ORF">rCG_56999</name>
</gene>
<feature type="chain" id="PRO_5039904970" evidence="1">
    <location>
        <begin position="18"/>
        <end position="72"/>
    </location>
</feature>